<dbReference type="PANTHER" id="PTHR43747">
    <property type="entry name" value="FAD-BINDING PROTEIN"/>
    <property type="match status" value="1"/>
</dbReference>
<dbReference type="Gene3D" id="3.30.9.100">
    <property type="match status" value="1"/>
</dbReference>
<reference evidence="1" key="1">
    <citation type="submission" date="2018-06" db="EMBL/GenBank/DDBJ databases">
        <authorList>
            <person name="Zhirakovskaya E."/>
        </authorList>
    </citation>
    <scope>NUCLEOTIDE SEQUENCE</scope>
</reference>
<dbReference type="Gene3D" id="3.50.50.60">
    <property type="entry name" value="FAD/NAD(P)-binding domain"/>
    <property type="match status" value="1"/>
</dbReference>
<dbReference type="GO" id="GO:0004497">
    <property type="term" value="F:monooxygenase activity"/>
    <property type="evidence" value="ECO:0007669"/>
    <property type="project" value="InterPro"/>
</dbReference>
<protein>
    <submittedName>
        <fullName evidence="1">Uncharacterized protein</fullName>
    </submittedName>
</protein>
<dbReference type="InterPro" id="IPR050816">
    <property type="entry name" value="Flavin-dep_Halogenase_NPB"/>
</dbReference>
<dbReference type="EMBL" id="UOEU01000387">
    <property type="protein sequence ID" value="VAW32768.1"/>
    <property type="molecule type" value="Genomic_DNA"/>
</dbReference>
<sequence length="250" mass="27635">MGYFTGNNYIGVDGCSYGPESIGKVEPVTFISSHEDGWAWHIQLRNKVSVGLIINIGQIKRMGKKEQEAYFLSTVKNIPYFRELLEPAIYIEGSMAFRPDYSFYSTKLTGKNFACIGDAGAFVDPIFSHGIQAAFYAGSMVAWAVEASFRRPDRAENNGRILASRLKQHYGFSRSLALGDYGGDGVDPKLVIDLMKSMPLVELEMMLVASDISNRSSNFHEMAKQAGILEADFVDGVMAGKSRILDTLQV</sequence>
<dbReference type="InterPro" id="IPR036188">
    <property type="entry name" value="FAD/NAD-bd_sf"/>
</dbReference>
<dbReference type="AlphaFoldDB" id="A0A3B0UPJ9"/>
<dbReference type="InterPro" id="IPR006905">
    <property type="entry name" value="Flavin_halogenase"/>
</dbReference>
<evidence type="ECO:0000313" key="1">
    <source>
        <dbReference type="EMBL" id="VAW32768.1"/>
    </source>
</evidence>
<proteinExistence type="predicted"/>
<organism evidence="1">
    <name type="scientific">hydrothermal vent metagenome</name>
    <dbReference type="NCBI Taxonomy" id="652676"/>
    <lineage>
        <taxon>unclassified sequences</taxon>
        <taxon>metagenomes</taxon>
        <taxon>ecological metagenomes</taxon>
    </lineage>
</organism>
<name>A0A3B0UPJ9_9ZZZZ</name>
<dbReference type="Pfam" id="PF04820">
    <property type="entry name" value="Trp_halogenase"/>
    <property type="match status" value="1"/>
</dbReference>
<gene>
    <name evidence="1" type="ORF">MNBD_CHLOROFLEXI01-1192</name>
</gene>
<dbReference type="PANTHER" id="PTHR43747:SF1">
    <property type="entry name" value="SLR1998 PROTEIN"/>
    <property type="match status" value="1"/>
</dbReference>
<dbReference type="SUPFAM" id="SSF51905">
    <property type="entry name" value="FAD/NAD(P)-binding domain"/>
    <property type="match status" value="1"/>
</dbReference>
<accession>A0A3B0UPJ9</accession>